<comment type="caution">
    <text evidence="1">The sequence shown here is derived from an EMBL/GenBank/DDBJ whole genome shotgun (WGS) entry which is preliminary data.</text>
</comment>
<dbReference type="AlphaFoldDB" id="A0AAD5NAT7"/>
<dbReference type="Proteomes" id="UP001196413">
    <property type="component" value="Unassembled WGS sequence"/>
</dbReference>
<sequence length="115" mass="12762">MYFGNNEMDYDTKAALSRFEGQSSLGSADLWGQGSQPTYSQVDGSISRSWPHQAIHPPWVGKLLPDLSKRMSSAETIQRFPEMSDIKDSLRAGASKVAEKFSSLSMSFSAYMSDR</sequence>
<accession>A0AAD5NAT7</accession>
<protein>
    <submittedName>
        <fullName evidence="1">Uncharacterized protein</fullName>
    </submittedName>
</protein>
<reference evidence="1" key="1">
    <citation type="submission" date="2021-06" db="EMBL/GenBank/DDBJ databases">
        <title>Parelaphostrongylus tenuis whole genome reference sequence.</title>
        <authorList>
            <person name="Garwood T.J."/>
            <person name="Larsen P.A."/>
            <person name="Fountain-Jones N.M."/>
            <person name="Garbe J.R."/>
            <person name="Macchietto M.G."/>
            <person name="Kania S.A."/>
            <person name="Gerhold R.W."/>
            <person name="Richards J.E."/>
            <person name="Wolf T.M."/>
        </authorList>
    </citation>
    <scope>NUCLEOTIDE SEQUENCE</scope>
    <source>
        <strain evidence="1">MNPRO001-30</strain>
        <tissue evidence="1">Meninges</tissue>
    </source>
</reference>
<name>A0AAD5NAT7_PARTN</name>
<keyword evidence="2" id="KW-1185">Reference proteome</keyword>
<organism evidence="1 2">
    <name type="scientific">Parelaphostrongylus tenuis</name>
    <name type="common">Meningeal worm</name>
    <dbReference type="NCBI Taxonomy" id="148309"/>
    <lineage>
        <taxon>Eukaryota</taxon>
        <taxon>Metazoa</taxon>
        <taxon>Ecdysozoa</taxon>
        <taxon>Nematoda</taxon>
        <taxon>Chromadorea</taxon>
        <taxon>Rhabditida</taxon>
        <taxon>Rhabditina</taxon>
        <taxon>Rhabditomorpha</taxon>
        <taxon>Strongyloidea</taxon>
        <taxon>Metastrongylidae</taxon>
        <taxon>Parelaphostrongylus</taxon>
    </lineage>
</organism>
<gene>
    <name evidence="1" type="ORF">KIN20_025495</name>
</gene>
<evidence type="ECO:0000313" key="2">
    <source>
        <dbReference type="Proteomes" id="UP001196413"/>
    </source>
</evidence>
<dbReference type="EMBL" id="JAHQIW010005206">
    <property type="protein sequence ID" value="KAJ1365251.1"/>
    <property type="molecule type" value="Genomic_DNA"/>
</dbReference>
<proteinExistence type="predicted"/>
<evidence type="ECO:0000313" key="1">
    <source>
        <dbReference type="EMBL" id="KAJ1365251.1"/>
    </source>
</evidence>